<comment type="caution">
    <text evidence="2">The sequence shown here is derived from an EMBL/GenBank/DDBJ whole genome shotgun (WGS) entry which is preliminary data.</text>
</comment>
<name>A0A139I481_9PEZI</name>
<dbReference type="Proteomes" id="UP000073492">
    <property type="component" value="Unassembled WGS sequence"/>
</dbReference>
<gene>
    <name evidence="2" type="ORF">AC579_720</name>
</gene>
<proteinExistence type="predicted"/>
<feature type="compositionally biased region" description="Basic and acidic residues" evidence="1">
    <location>
        <begin position="316"/>
        <end position="325"/>
    </location>
</feature>
<protein>
    <submittedName>
        <fullName evidence="2">Uncharacterized protein</fullName>
    </submittedName>
</protein>
<sequence>MEHPTNEPQNEPRMLFLRSIHQAKATGKTFCVPSWFEFFVLDKTKDQLGIALSKAIREVTDLAKKVPSAARVTIFWQQLSGPLMLDEHLFELAAEYICILLSLACVTVIRLRQKIKNSAKAEDQARYEARRSTPDIYADVADSPLEHCVRRFIDTIEQGSGIVTLGPPGWRDIAILSGTYVNLSRIGDSGVSAQSLQCLWAAESLLRTKFQDEPDDLLAPKTSYAYHLWKFYSTRWRPLESGTFDYRQVTTAKIRKRSVRSTWQLIHAACGDLEDLFSWYRAHNGVLEKVRVSGVSAAEAVVEQQRQPKQSRIQKVQKEKEKEKSGGGFLGGAASTVGGRISGIKSKAAAVGGKLRVGPFRMKAVSEMV</sequence>
<dbReference type="OrthoDB" id="3798564at2759"/>
<dbReference type="EMBL" id="LFZO01000325">
    <property type="protein sequence ID" value="KXT09563.1"/>
    <property type="molecule type" value="Genomic_DNA"/>
</dbReference>
<accession>A0A139I481</accession>
<reference evidence="2 3" key="1">
    <citation type="submission" date="2015-07" db="EMBL/GenBank/DDBJ databases">
        <title>Comparative genomics of the Sigatoka disease complex on banana suggests a link between parallel evolutionary changes in Pseudocercospora fijiensis and Pseudocercospora eumusae and increased virulence on the banana host.</title>
        <authorList>
            <person name="Chang T.-C."/>
            <person name="Salvucci A."/>
            <person name="Crous P.W."/>
            <person name="Stergiopoulos I."/>
        </authorList>
    </citation>
    <scope>NUCLEOTIDE SEQUENCE [LARGE SCALE GENOMIC DNA]</scope>
    <source>
        <strain evidence="2 3">CBS 116634</strain>
    </source>
</reference>
<evidence type="ECO:0000313" key="3">
    <source>
        <dbReference type="Proteomes" id="UP000073492"/>
    </source>
</evidence>
<dbReference type="AlphaFoldDB" id="A0A139I481"/>
<feature type="region of interest" description="Disordered" evidence="1">
    <location>
        <begin position="306"/>
        <end position="331"/>
    </location>
</feature>
<keyword evidence="3" id="KW-1185">Reference proteome</keyword>
<evidence type="ECO:0000313" key="2">
    <source>
        <dbReference type="EMBL" id="KXT09563.1"/>
    </source>
</evidence>
<organism evidence="2 3">
    <name type="scientific">Pseudocercospora musae</name>
    <dbReference type="NCBI Taxonomy" id="113226"/>
    <lineage>
        <taxon>Eukaryota</taxon>
        <taxon>Fungi</taxon>
        <taxon>Dikarya</taxon>
        <taxon>Ascomycota</taxon>
        <taxon>Pezizomycotina</taxon>
        <taxon>Dothideomycetes</taxon>
        <taxon>Dothideomycetidae</taxon>
        <taxon>Mycosphaerellales</taxon>
        <taxon>Mycosphaerellaceae</taxon>
        <taxon>Pseudocercospora</taxon>
    </lineage>
</organism>
<evidence type="ECO:0000256" key="1">
    <source>
        <dbReference type="SAM" id="MobiDB-lite"/>
    </source>
</evidence>